<comment type="caution">
    <text evidence="2">The sequence shown here is derived from an EMBL/GenBank/DDBJ whole genome shotgun (WGS) entry which is preliminary data.</text>
</comment>
<proteinExistence type="predicted"/>
<feature type="transmembrane region" description="Helical" evidence="1">
    <location>
        <begin position="26"/>
        <end position="48"/>
    </location>
</feature>
<dbReference type="AlphaFoldDB" id="A0A8J5W1X9"/>
<feature type="transmembrane region" description="Helical" evidence="1">
    <location>
        <begin position="54"/>
        <end position="77"/>
    </location>
</feature>
<name>A0A8J5W1X9_ZIZPA</name>
<protein>
    <submittedName>
        <fullName evidence="2">Uncharacterized protein</fullName>
    </submittedName>
</protein>
<evidence type="ECO:0000313" key="3">
    <source>
        <dbReference type="Proteomes" id="UP000729402"/>
    </source>
</evidence>
<keyword evidence="3" id="KW-1185">Reference proteome</keyword>
<reference evidence="2" key="2">
    <citation type="submission" date="2021-02" db="EMBL/GenBank/DDBJ databases">
        <authorList>
            <person name="Kimball J.A."/>
            <person name="Haas M.W."/>
            <person name="Macchietto M."/>
            <person name="Kono T."/>
            <person name="Duquette J."/>
            <person name="Shao M."/>
        </authorList>
    </citation>
    <scope>NUCLEOTIDE SEQUENCE</scope>
    <source>
        <tissue evidence="2">Fresh leaf tissue</tissue>
    </source>
</reference>
<gene>
    <name evidence="2" type="ORF">GUJ93_ZPchr0006g44369</name>
</gene>
<organism evidence="2 3">
    <name type="scientific">Zizania palustris</name>
    <name type="common">Northern wild rice</name>
    <dbReference type="NCBI Taxonomy" id="103762"/>
    <lineage>
        <taxon>Eukaryota</taxon>
        <taxon>Viridiplantae</taxon>
        <taxon>Streptophyta</taxon>
        <taxon>Embryophyta</taxon>
        <taxon>Tracheophyta</taxon>
        <taxon>Spermatophyta</taxon>
        <taxon>Magnoliopsida</taxon>
        <taxon>Liliopsida</taxon>
        <taxon>Poales</taxon>
        <taxon>Poaceae</taxon>
        <taxon>BOP clade</taxon>
        <taxon>Oryzoideae</taxon>
        <taxon>Oryzeae</taxon>
        <taxon>Zizaniinae</taxon>
        <taxon>Zizania</taxon>
    </lineage>
</organism>
<evidence type="ECO:0000313" key="2">
    <source>
        <dbReference type="EMBL" id="KAG8071883.1"/>
    </source>
</evidence>
<keyword evidence="1" id="KW-0812">Transmembrane</keyword>
<dbReference type="EMBL" id="JAAALK010000283">
    <property type="protein sequence ID" value="KAG8071883.1"/>
    <property type="molecule type" value="Genomic_DNA"/>
</dbReference>
<sequence length="78" mass="7797">MDRAPPRGVPRYAVSAHPRPPHVPRLALAASLLSAAGALCVGTTASLVPEDVGYASAAGLGMRGAVLGAAFAAPYFVI</sequence>
<keyword evidence="1" id="KW-0472">Membrane</keyword>
<accession>A0A8J5W1X9</accession>
<keyword evidence="1" id="KW-1133">Transmembrane helix</keyword>
<dbReference type="Proteomes" id="UP000729402">
    <property type="component" value="Unassembled WGS sequence"/>
</dbReference>
<reference evidence="2" key="1">
    <citation type="journal article" date="2021" name="bioRxiv">
        <title>Whole Genome Assembly and Annotation of Northern Wild Rice, Zizania palustris L., Supports a Whole Genome Duplication in the Zizania Genus.</title>
        <authorList>
            <person name="Haas M."/>
            <person name="Kono T."/>
            <person name="Macchietto M."/>
            <person name="Millas R."/>
            <person name="McGilp L."/>
            <person name="Shao M."/>
            <person name="Duquette J."/>
            <person name="Hirsch C.N."/>
            <person name="Kimball J."/>
        </authorList>
    </citation>
    <scope>NUCLEOTIDE SEQUENCE</scope>
    <source>
        <tissue evidence="2">Fresh leaf tissue</tissue>
    </source>
</reference>
<evidence type="ECO:0000256" key="1">
    <source>
        <dbReference type="SAM" id="Phobius"/>
    </source>
</evidence>